<protein>
    <submittedName>
        <fullName evidence="2">Amidase</fullName>
    </submittedName>
</protein>
<proteinExistence type="predicted"/>
<dbReference type="EMBL" id="JAEKPD010000009">
    <property type="protein sequence ID" value="MBJ3763139.1"/>
    <property type="molecule type" value="Genomic_DNA"/>
</dbReference>
<dbReference type="PROSITE" id="PS00571">
    <property type="entry name" value="AMIDASES"/>
    <property type="match status" value="1"/>
</dbReference>
<gene>
    <name evidence="2" type="ORF">ILP92_10325</name>
</gene>
<feature type="domain" description="Amidase" evidence="1">
    <location>
        <begin position="26"/>
        <end position="417"/>
    </location>
</feature>
<organism evidence="2 3">
    <name type="scientific">Palleronia pontilimi</name>
    <dbReference type="NCBI Taxonomy" id="1964209"/>
    <lineage>
        <taxon>Bacteria</taxon>
        <taxon>Pseudomonadati</taxon>
        <taxon>Pseudomonadota</taxon>
        <taxon>Alphaproteobacteria</taxon>
        <taxon>Rhodobacterales</taxon>
        <taxon>Roseobacteraceae</taxon>
        <taxon>Palleronia</taxon>
    </lineage>
</organism>
<dbReference type="Proteomes" id="UP000642488">
    <property type="component" value="Unassembled WGS sequence"/>
</dbReference>
<dbReference type="GO" id="GO:0003824">
    <property type="term" value="F:catalytic activity"/>
    <property type="evidence" value="ECO:0007669"/>
    <property type="project" value="InterPro"/>
</dbReference>
<dbReference type="PANTHER" id="PTHR11895">
    <property type="entry name" value="TRANSAMIDASE"/>
    <property type="match status" value="1"/>
</dbReference>
<dbReference type="SUPFAM" id="SSF75304">
    <property type="entry name" value="Amidase signature (AS) enzymes"/>
    <property type="match status" value="1"/>
</dbReference>
<evidence type="ECO:0000313" key="2">
    <source>
        <dbReference type="EMBL" id="MBJ3763139.1"/>
    </source>
</evidence>
<evidence type="ECO:0000259" key="1">
    <source>
        <dbReference type="Pfam" id="PF01425"/>
    </source>
</evidence>
<evidence type="ECO:0000313" key="3">
    <source>
        <dbReference type="Proteomes" id="UP000642488"/>
    </source>
</evidence>
<dbReference type="Pfam" id="PF01425">
    <property type="entry name" value="Amidase"/>
    <property type="match status" value="1"/>
</dbReference>
<dbReference type="PANTHER" id="PTHR11895:SF176">
    <property type="entry name" value="AMIDASE AMID-RELATED"/>
    <property type="match status" value="1"/>
</dbReference>
<sequence length="442" mass="46016">MDDILSATACDLGRAIGAGDLDPVTVTESYLDAAKSHPLSARIYARLTETRALAEAEAAASRARAGTRKGLLDGVPLSWKDLFDSAGVATEAGSALLSGRVPERDAQVLRRATAAGLVCLGKTHMSELAFSGLGLNPSTATPPCVNDPDAVSGGSSSGAAASVAFGLAPCGIGSDTGGSIRLPSAWNDLVGFKPGHGALPMGRVVPLCPSFDTLGPLARSVEDAGQVCAALGGWRAPDLRGTSLAGRRLMLLETGAMQDLAPQVADGFARAVAALEDAGARIERRDIPCVATALDQSGLVFAPEAYGLWKDTIEADPDAMYHQILTRFRAGADVSAPDFVAAWQVLEDARRDYSAATAGFDAVILPSCPILPPKRARLQDDRDYYVEKNLMTLRNTRIGNLLGLAAISLPTGVPSTGILMQVQKGHESKLLRLAHAAERALA</sequence>
<dbReference type="InterPro" id="IPR023631">
    <property type="entry name" value="Amidase_dom"/>
</dbReference>
<name>A0A934IJL0_9RHOB</name>
<dbReference type="AlphaFoldDB" id="A0A934IJL0"/>
<accession>A0A934IJL0</accession>
<reference evidence="2" key="1">
    <citation type="submission" date="2020-12" db="EMBL/GenBank/DDBJ databases">
        <title>Bacterial taxonomy.</title>
        <authorList>
            <person name="Pan X."/>
        </authorList>
    </citation>
    <scope>NUCLEOTIDE SEQUENCE</scope>
    <source>
        <strain evidence="2">KCTC 52957</strain>
    </source>
</reference>
<keyword evidence="3" id="KW-1185">Reference proteome</keyword>
<dbReference type="InterPro" id="IPR000120">
    <property type="entry name" value="Amidase"/>
</dbReference>
<dbReference type="RefSeq" id="WP_198916317.1">
    <property type="nucleotide sequence ID" value="NZ_JAEKPD010000009.1"/>
</dbReference>
<dbReference type="InterPro" id="IPR036928">
    <property type="entry name" value="AS_sf"/>
</dbReference>
<dbReference type="InterPro" id="IPR020556">
    <property type="entry name" value="Amidase_CS"/>
</dbReference>
<comment type="caution">
    <text evidence="2">The sequence shown here is derived from an EMBL/GenBank/DDBJ whole genome shotgun (WGS) entry which is preliminary data.</text>
</comment>
<dbReference type="Gene3D" id="3.90.1300.10">
    <property type="entry name" value="Amidase signature (AS) domain"/>
    <property type="match status" value="1"/>
</dbReference>